<name>A0AAV3QQZ3_LITER</name>
<dbReference type="AlphaFoldDB" id="A0AAV3QQZ3"/>
<dbReference type="InterPro" id="IPR006852">
    <property type="entry name" value="TOD1_MUCI70"/>
</dbReference>
<dbReference type="Proteomes" id="UP001454036">
    <property type="component" value="Unassembled WGS sequence"/>
</dbReference>
<dbReference type="PANTHER" id="PTHR12956:SF13">
    <property type="entry name" value="ALKALINE CERAMIDASE TOD1"/>
    <property type="match status" value="1"/>
</dbReference>
<gene>
    <name evidence="2" type="ORF">LIER_20548</name>
</gene>
<evidence type="ECO:0000313" key="2">
    <source>
        <dbReference type="EMBL" id="GAA0165048.1"/>
    </source>
</evidence>
<evidence type="ECO:0000313" key="3">
    <source>
        <dbReference type="Proteomes" id="UP001454036"/>
    </source>
</evidence>
<dbReference type="Pfam" id="PF04765">
    <property type="entry name" value="TOD1_MUCI70"/>
    <property type="match status" value="1"/>
</dbReference>
<keyword evidence="3" id="KW-1185">Reference proteome</keyword>
<evidence type="ECO:0000259" key="1">
    <source>
        <dbReference type="Pfam" id="PF04765"/>
    </source>
</evidence>
<dbReference type="PANTHER" id="PTHR12956">
    <property type="entry name" value="ALKALINE CERAMIDASE-RELATED"/>
    <property type="match status" value="1"/>
</dbReference>
<feature type="domain" description="TOD1/MUCI70 glycosyltransferase-like" evidence="1">
    <location>
        <begin position="130"/>
        <end position="423"/>
    </location>
</feature>
<dbReference type="EMBL" id="BAABME010005235">
    <property type="protein sequence ID" value="GAA0165048.1"/>
    <property type="molecule type" value="Genomic_DNA"/>
</dbReference>
<protein>
    <recommendedName>
        <fullName evidence="1">TOD1/MUCI70 glycosyltransferase-like domain-containing protein</fullName>
    </recommendedName>
</protein>
<dbReference type="InterPro" id="IPR048354">
    <property type="entry name" value="TOD1_MUCI70_glycTrfase_dom"/>
</dbReference>
<reference evidence="2 3" key="1">
    <citation type="submission" date="2024-01" db="EMBL/GenBank/DDBJ databases">
        <title>The complete chloroplast genome sequence of Lithospermum erythrorhizon: insights into the phylogenetic relationship among Boraginaceae species and the maternal lineages of purple gromwells.</title>
        <authorList>
            <person name="Okada T."/>
            <person name="Watanabe K."/>
        </authorList>
    </citation>
    <scope>NUCLEOTIDE SEQUENCE [LARGE SCALE GENOMIC DNA]</scope>
</reference>
<accession>A0AAV3QQZ3</accession>
<comment type="caution">
    <text evidence="2">The sequence shown here is derived from an EMBL/GenBank/DDBJ whole genome shotgun (WGS) entry which is preliminary data.</text>
</comment>
<sequence>MRFIAAIPLLGYRLVKMKIKLSSSPIFFQSKLLCFSVFYLLISITLAIYTTFYSTKCLFRSSPFDPIQSPLFYYNSSYGEHKYALPTYRTSCDSPVFFKDYGSVLDEMQRLIGNSKELGSHNLKYIKGYADTFGGNFSIEKRFSYFDHGDEGTEIPCGFFKHFPVSNSDRIVMERCNGMVVVSVIFNEHDKIRQPKGLGSRTLDYVCFFMFVDDVTLKGLDYHNLISRKSKEYGIGVWRIVKVSNEHLYDNAAMNGIIPKYLVHRLFPNTKYSIWIDAKLQLVVDPLLLLHSLVIKEGNVDMAVSRHPIFLHTLEEATATARWKKWWDIEGLKTQMETYCGNGMEPWSPEKPYPSDVPDSALIIRKHSVASNLFSCLLFNELDGFNPRDQLPFAFIRDKMNPKMKMNMFHVEVFEQVALEYRHNLKHSSSGPSGGVRVKRAGSDLFVNGSSSKCDKYLLTIWGESHD</sequence>
<proteinExistence type="predicted"/>
<organism evidence="2 3">
    <name type="scientific">Lithospermum erythrorhizon</name>
    <name type="common">Purple gromwell</name>
    <name type="synonym">Lithospermum officinale var. erythrorhizon</name>
    <dbReference type="NCBI Taxonomy" id="34254"/>
    <lineage>
        <taxon>Eukaryota</taxon>
        <taxon>Viridiplantae</taxon>
        <taxon>Streptophyta</taxon>
        <taxon>Embryophyta</taxon>
        <taxon>Tracheophyta</taxon>
        <taxon>Spermatophyta</taxon>
        <taxon>Magnoliopsida</taxon>
        <taxon>eudicotyledons</taxon>
        <taxon>Gunneridae</taxon>
        <taxon>Pentapetalae</taxon>
        <taxon>asterids</taxon>
        <taxon>lamiids</taxon>
        <taxon>Boraginales</taxon>
        <taxon>Boraginaceae</taxon>
        <taxon>Boraginoideae</taxon>
        <taxon>Lithospermeae</taxon>
        <taxon>Lithospermum</taxon>
    </lineage>
</organism>